<gene>
    <name evidence="1" type="ORF">COW91_01670</name>
</gene>
<evidence type="ECO:0000313" key="2">
    <source>
        <dbReference type="Proteomes" id="UP000229176"/>
    </source>
</evidence>
<dbReference type="Proteomes" id="UP000229176">
    <property type="component" value="Unassembled WGS sequence"/>
</dbReference>
<reference evidence="1 2" key="1">
    <citation type="submission" date="2017-09" db="EMBL/GenBank/DDBJ databases">
        <title>Depth-based differentiation of microbial function through sediment-hosted aquifers and enrichment of novel symbionts in the deep terrestrial subsurface.</title>
        <authorList>
            <person name="Probst A.J."/>
            <person name="Ladd B."/>
            <person name="Jarett J.K."/>
            <person name="Geller-Mcgrath D.E."/>
            <person name="Sieber C.M."/>
            <person name="Emerson J.B."/>
            <person name="Anantharaman K."/>
            <person name="Thomas B.C."/>
            <person name="Malmstrom R."/>
            <person name="Stieglmeier M."/>
            <person name="Klingl A."/>
            <person name="Woyke T."/>
            <person name="Ryan C.M."/>
            <person name="Banfield J.F."/>
        </authorList>
    </citation>
    <scope>NUCLEOTIDE SEQUENCE [LARGE SCALE GENOMIC DNA]</scope>
    <source>
        <strain evidence="1">CG22_combo_CG10-13_8_21_14_all_32_8</strain>
    </source>
</reference>
<sequence>MFLNNFFNKQKLEDEMIVSFLMQLVSEIESISDETIYDFSLSLLAVKEEEKIVGILSEEGKRIYSLLTLKENEIDKEDLSILEKNECFSSVEEDNLGKDYKRIIKLEDEIRILEDILFMEVQEVVGFFFEGGSISSEDFNFAFREGWQIVEVEMSNRIYVNTLFYPN</sequence>
<protein>
    <submittedName>
        <fullName evidence="1">Uncharacterized protein</fullName>
    </submittedName>
</protein>
<name>A0A2H0CGK2_9BACT</name>
<accession>A0A2H0CGK2</accession>
<organism evidence="1 2">
    <name type="scientific">Candidatus Nomurabacteria bacterium CG22_combo_CG10-13_8_21_14_all_32_8</name>
    <dbReference type="NCBI Taxonomy" id="1974732"/>
    <lineage>
        <taxon>Bacteria</taxon>
        <taxon>Candidatus Nomuraibacteriota</taxon>
    </lineage>
</organism>
<dbReference type="AlphaFoldDB" id="A0A2H0CGK2"/>
<comment type="caution">
    <text evidence="1">The sequence shown here is derived from an EMBL/GenBank/DDBJ whole genome shotgun (WGS) entry which is preliminary data.</text>
</comment>
<evidence type="ECO:0000313" key="1">
    <source>
        <dbReference type="EMBL" id="PIP69022.1"/>
    </source>
</evidence>
<dbReference type="EMBL" id="PCTI01000023">
    <property type="protein sequence ID" value="PIP69022.1"/>
    <property type="molecule type" value="Genomic_DNA"/>
</dbReference>
<proteinExistence type="predicted"/>